<dbReference type="EMBL" id="JAIQCJ010001702">
    <property type="protein sequence ID" value="KAJ8787834.1"/>
    <property type="molecule type" value="Genomic_DNA"/>
</dbReference>
<comment type="caution">
    <text evidence="3">The sequence shown here is derived from an EMBL/GenBank/DDBJ whole genome shotgun (WGS) entry which is preliminary data.</text>
</comment>
<sequence length="171" mass="19935">MEKQTVPGQVSYLLNPMGRNYVLSLRPNRLLLPSRLRVFSFEEERDLLQDHPYLPRDCNYMGFVEGSQESEATLSTCLGGLRGILKMDDWVFQIEPIKDASSFEYIFYLLKDENFITNACGLTDEEIEQQITRRERPEVLEYTGRHSHRKCMELLLVFDPKRAQAPDVQAQ</sequence>
<dbReference type="GO" id="GO:0008584">
    <property type="term" value="P:male gonad development"/>
    <property type="evidence" value="ECO:0007669"/>
    <property type="project" value="TreeGrafter"/>
</dbReference>
<proteinExistence type="predicted"/>
<dbReference type="AlphaFoldDB" id="A0AB34HB03"/>
<evidence type="ECO:0000313" key="3">
    <source>
        <dbReference type="EMBL" id="KAJ8787834.1"/>
    </source>
</evidence>
<organism evidence="3 4">
    <name type="scientific">Eschrichtius robustus</name>
    <name type="common">California gray whale</name>
    <name type="synonym">Eschrichtius gibbosus</name>
    <dbReference type="NCBI Taxonomy" id="9764"/>
    <lineage>
        <taxon>Eukaryota</taxon>
        <taxon>Metazoa</taxon>
        <taxon>Chordata</taxon>
        <taxon>Craniata</taxon>
        <taxon>Vertebrata</taxon>
        <taxon>Euteleostomi</taxon>
        <taxon>Mammalia</taxon>
        <taxon>Eutheria</taxon>
        <taxon>Laurasiatheria</taxon>
        <taxon>Artiodactyla</taxon>
        <taxon>Whippomorpha</taxon>
        <taxon>Cetacea</taxon>
        <taxon>Mysticeti</taxon>
        <taxon>Eschrichtiidae</taxon>
        <taxon>Eschrichtius</taxon>
    </lineage>
</organism>
<name>A0AB34HB03_ESCRO</name>
<dbReference type="InterPro" id="IPR002870">
    <property type="entry name" value="Peptidase_M12B_N"/>
</dbReference>
<evidence type="ECO:0000313" key="4">
    <source>
        <dbReference type="Proteomes" id="UP001159641"/>
    </source>
</evidence>
<dbReference type="Proteomes" id="UP001159641">
    <property type="component" value="Unassembled WGS sequence"/>
</dbReference>
<protein>
    <recommendedName>
        <fullName evidence="2">Peptidase M12B propeptide domain-containing protein</fullName>
    </recommendedName>
</protein>
<dbReference type="GO" id="GO:0009897">
    <property type="term" value="C:external side of plasma membrane"/>
    <property type="evidence" value="ECO:0007669"/>
    <property type="project" value="TreeGrafter"/>
</dbReference>
<feature type="domain" description="Peptidase M12B propeptide" evidence="2">
    <location>
        <begin position="7"/>
        <end position="65"/>
    </location>
</feature>
<accession>A0AB34HB03</accession>
<keyword evidence="1" id="KW-1015">Disulfide bond</keyword>
<dbReference type="PANTHER" id="PTHR11905">
    <property type="entry name" value="ADAM A DISINTEGRIN AND METALLOPROTEASE DOMAIN"/>
    <property type="match status" value="1"/>
</dbReference>
<dbReference type="GO" id="GO:1990913">
    <property type="term" value="C:sperm head plasma membrane"/>
    <property type="evidence" value="ECO:0007669"/>
    <property type="project" value="TreeGrafter"/>
</dbReference>
<evidence type="ECO:0000259" key="2">
    <source>
        <dbReference type="Pfam" id="PF01562"/>
    </source>
</evidence>
<keyword evidence="4" id="KW-1185">Reference proteome</keyword>
<gene>
    <name evidence="3" type="ORF">J1605_022693</name>
</gene>
<evidence type="ECO:0000256" key="1">
    <source>
        <dbReference type="ARBA" id="ARBA00023157"/>
    </source>
</evidence>
<reference evidence="3 4" key="1">
    <citation type="submission" date="2022-11" db="EMBL/GenBank/DDBJ databases">
        <title>Whole genome sequence of Eschrichtius robustus ER-17-0199.</title>
        <authorList>
            <person name="Bruniche-Olsen A."/>
            <person name="Black A.N."/>
            <person name="Fields C.J."/>
            <person name="Walden K."/>
            <person name="Dewoody J.A."/>
        </authorList>
    </citation>
    <scope>NUCLEOTIDE SEQUENCE [LARGE SCALE GENOMIC DNA]</scope>
    <source>
        <strain evidence="3">ER-17-0199</strain>
        <tissue evidence="3">Blubber</tissue>
    </source>
</reference>
<dbReference type="Pfam" id="PF01562">
    <property type="entry name" value="Pep_M12B_propep"/>
    <property type="match status" value="1"/>
</dbReference>
<dbReference type="PANTHER" id="PTHR11905:SF148">
    <property type="entry name" value="DISINTEGRIN AND METALLOPROTEINASE DOMAIN-CONTAINING PROTEIN 30"/>
    <property type="match status" value="1"/>
</dbReference>